<reference evidence="2" key="1">
    <citation type="journal article" date="2015" name="Nature">
        <title>Complex archaea that bridge the gap between prokaryotes and eukaryotes.</title>
        <authorList>
            <person name="Spang A."/>
            <person name="Saw J.H."/>
            <person name="Jorgensen S.L."/>
            <person name="Zaremba-Niedzwiedzka K."/>
            <person name="Martijn J."/>
            <person name="Lind A.E."/>
            <person name="van Eijk R."/>
            <person name="Schleper C."/>
            <person name="Guy L."/>
            <person name="Ettema T.J."/>
        </authorList>
    </citation>
    <scope>NUCLEOTIDE SEQUENCE</scope>
</reference>
<dbReference type="GO" id="GO:0003824">
    <property type="term" value="F:catalytic activity"/>
    <property type="evidence" value="ECO:0007669"/>
    <property type="project" value="InterPro"/>
</dbReference>
<dbReference type="SUPFAM" id="SSF52777">
    <property type="entry name" value="CoA-dependent acyltransferases"/>
    <property type="match status" value="2"/>
</dbReference>
<proteinExistence type="predicted"/>
<dbReference type="Pfam" id="PF00668">
    <property type="entry name" value="Condensation"/>
    <property type="match status" value="1"/>
</dbReference>
<feature type="non-terminal residue" evidence="2">
    <location>
        <position position="344"/>
    </location>
</feature>
<dbReference type="PANTHER" id="PTHR45527">
    <property type="entry name" value="NONRIBOSOMAL PEPTIDE SYNTHETASE"/>
    <property type="match status" value="1"/>
</dbReference>
<feature type="domain" description="Condensation" evidence="1">
    <location>
        <begin position="1"/>
        <end position="343"/>
    </location>
</feature>
<dbReference type="EMBL" id="LAZR01037916">
    <property type="protein sequence ID" value="KKL20921.1"/>
    <property type="molecule type" value="Genomic_DNA"/>
</dbReference>
<accession>A0A0F9DTC0</accession>
<evidence type="ECO:0000313" key="2">
    <source>
        <dbReference type="EMBL" id="KKL20921.1"/>
    </source>
</evidence>
<dbReference type="Gene3D" id="3.30.559.30">
    <property type="entry name" value="Nonribosomal peptide synthetase, condensation domain"/>
    <property type="match status" value="1"/>
</dbReference>
<comment type="caution">
    <text evidence="2">The sequence shown here is derived from an EMBL/GenBank/DDBJ whole genome shotgun (WGS) entry which is preliminary data.</text>
</comment>
<dbReference type="InterPro" id="IPR023213">
    <property type="entry name" value="CAT-like_dom_sf"/>
</dbReference>
<evidence type="ECO:0000259" key="1">
    <source>
        <dbReference type="Pfam" id="PF00668"/>
    </source>
</evidence>
<sequence>MYPANPLQQVFLAEALHHVDPKLNISQFIDEYHQPIDSGCFRQAWAHMLRAFPALRTCFDWETELLQIIPRYSEQLFDKTFSYLDMSATATSKGSTEEQVPTAIDTVAQQAWEQGFALDQPGLIHVQLIKWTDDHYYLVRTIHHAIWDGWCEVVFNRRFHQLYEAYRQQQTPVLTIDNAYGQAQHPPPALVEQTQAFWASPDRRIDQANNINAMLTAPLASAAASPTLLIEQADAISGTDYQALQLFCRQYSITANTVVQFAWHWLVHCYSGDASSCVGTTVFGRALPITGIDESIGLYINTLPFSIHWENDYSVLKQLTLIQQQLLDLQQHTHIPLASLQTDG</sequence>
<organism evidence="2">
    <name type="scientific">marine sediment metagenome</name>
    <dbReference type="NCBI Taxonomy" id="412755"/>
    <lineage>
        <taxon>unclassified sequences</taxon>
        <taxon>metagenomes</taxon>
        <taxon>ecological metagenomes</taxon>
    </lineage>
</organism>
<dbReference type="GO" id="GO:0043041">
    <property type="term" value="P:amino acid activation for nonribosomal peptide biosynthetic process"/>
    <property type="evidence" value="ECO:0007669"/>
    <property type="project" value="TreeGrafter"/>
</dbReference>
<dbReference type="GO" id="GO:0031177">
    <property type="term" value="F:phosphopantetheine binding"/>
    <property type="evidence" value="ECO:0007669"/>
    <property type="project" value="TreeGrafter"/>
</dbReference>
<gene>
    <name evidence="2" type="ORF">LCGC14_2450620</name>
</gene>
<dbReference type="Gene3D" id="3.30.559.10">
    <property type="entry name" value="Chloramphenicol acetyltransferase-like domain"/>
    <property type="match status" value="1"/>
</dbReference>
<dbReference type="GO" id="GO:0044550">
    <property type="term" value="P:secondary metabolite biosynthetic process"/>
    <property type="evidence" value="ECO:0007669"/>
    <property type="project" value="TreeGrafter"/>
</dbReference>
<name>A0A0F9DTC0_9ZZZZ</name>
<dbReference type="GO" id="GO:0005737">
    <property type="term" value="C:cytoplasm"/>
    <property type="evidence" value="ECO:0007669"/>
    <property type="project" value="TreeGrafter"/>
</dbReference>
<dbReference type="InterPro" id="IPR001242">
    <property type="entry name" value="Condensation_dom"/>
</dbReference>
<dbReference type="AlphaFoldDB" id="A0A0F9DTC0"/>
<protein>
    <recommendedName>
        <fullName evidence="1">Condensation domain-containing protein</fullName>
    </recommendedName>
</protein>
<dbReference type="PANTHER" id="PTHR45527:SF1">
    <property type="entry name" value="FATTY ACID SYNTHASE"/>
    <property type="match status" value="1"/>
</dbReference>